<dbReference type="PANTHER" id="PTHR33681">
    <property type="entry name" value="BINDING PROTEIN, PUTATIVE, EXPRESSED-RELATED"/>
    <property type="match status" value="1"/>
</dbReference>
<dbReference type="OrthoDB" id="4221926at2759"/>
<gene>
    <name evidence="2" type="ORF">KK1_024171</name>
</gene>
<dbReference type="Proteomes" id="UP000075243">
    <property type="component" value="Chromosome 5"/>
</dbReference>
<dbReference type="STRING" id="3821.A0A151TL97"/>
<evidence type="ECO:0000313" key="3">
    <source>
        <dbReference type="Proteomes" id="UP000075243"/>
    </source>
</evidence>
<dbReference type="Pfam" id="PF08787">
    <property type="entry name" value="Alginate_lyase2"/>
    <property type="match status" value="1"/>
</dbReference>
<feature type="domain" description="Alginate lyase 2" evidence="1">
    <location>
        <begin position="41"/>
        <end position="216"/>
    </location>
</feature>
<organism evidence="2 3">
    <name type="scientific">Cajanus cajan</name>
    <name type="common">Pigeon pea</name>
    <name type="synonym">Cajanus indicus</name>
    <dbReference type="NCBI Taxonomy" id="3821"/>
    <lineage>
        <taxon>Eukaryota</taxon>
        <taxon>Viridiplantae</taxon>
        <taxon>Streptophyta</taxon>
        <taxon>Embryophyta</taxon>
        <taxon>Tracheophyta</taxon>
        <taxon>Spermatophyta</taxon>
        <taxon>Magnoliopsida</taxon>
        <taxon>eudicotyledons</taxon>
        <taxon>Gunneridae</taxon>
        <taxon>Pentapetalae</taxon>
        <taxon>rosids</taxon>
        <taxon>fabids</taxon>
        <taxon>Fabales</taxon>
        <taxon>Fabaceae</taxon>
        <taxon>Papilionoideae</taxon>
        <taxon>50 kb inversion clade</taxon>
        <taxon>NPAAA clade</taxon>
        <taxon>indigoferoid/millettioid clade</taxon>
        <taxon>Phaseoleae</taxon>
        <taxon>Cajanus</taxon>
    </lineage>
</organism>
<dbReference type="SUPFAM" id="SSF49899">
    <property type="entry name" value="Concanavalin A-like lectins/glucanases"/>
    <property type="match status" value="1"/>
</dbReference>
<dbReference type="Gene3D" id="2.60.120.200">
    <property type="match status" value="1"/>
</dbReference>
<evidence type="ECO:0000259" key="1">
    <source>
        <dbReference type="Pfam" id="PF08787"/>
    </source>
</evidence>
<dbReference type="InterPro" id="IPR014895">
    <property type="entry name" value="Alginate_lyase_2"/>
</dbReference>
<name>A0A151TL97_CAJCA</name>
<evidence type="ECO:0000313" key="2">
    <source>
        <dbReference type="EMBL" id="KYP67818.1"/>
    </source>
</evidence>
<dbReference type="EMBL" id="CM003607">
    <property type="protein sequence ID" value="KYP67818.1"/>
    <property type="molecule type" value="Genomic_DNA"/>
</dbReference>
<keyword evidence="3" id="KW-1185">Reference proteome</keyword>
<dbReference type="OMA" id="NVIHEVA"/>
<dbReference type="AlphaFoldDB" id="A0A151TL97"/>
<reference evidence="2 3" key="1">
    <citation type="journal article" date="2012" name="Nat. Biotechnol.">
        <title>Draft genome sequence of pigeonpea (Cajanus cajan), an orphan legume crop of resource-poor farmers.</title>
        <authorList>
            <person name="Varshney R.K."/>
            <person name="Chen W."/>
            <person name="Li Y."/>
            <person name="Bharti A.K."/>
            <person name="Saxena R.K."/>
            <person name="Schlueter J.A."/>
            <person name="Donoghue M.T."/>
            <person name="Azam S."/>
            <person name="Fan G."/>
            <person name="Whaley A.M."/>
            <person name="Farmer A.D."/>
            <person name="Sheridan J."/>
            <person name="Iwata A."/>
            <person name="Tuteja R."/>
            <person name="Penmetsa R.V."/>
            <person name="Wu W."/>
            <person name="Upadhyaya H.D."/>
            <person name="Yang S.P."/>
            <person name="Shah T."/>
            <person name="Saxena K.B."/>
            <person name="Michael T."/>
            <person name="McCombie W.R."/>
            <person name="Yang B."/>
            <person name="Zhang G."/>
            <person name="Yang H."/>
            <person name="Wang J."/>
            <person name="Spillane C."/>
            <person name="Cook D.R."/>
            <person name="May G.D."/>
            <person name="Xu X."/>
            <person name="Jackson S.A."/>
        </authorList>
    </citation>
    <scope>NUCLEOTIDE SEQUENCE [LARGE SCALE GENOMIC DNA]</scope>
    <source>
        <strain evidence="3">cv. Asha</strain>
    </source>
</reference>
<sequence length="221" mass="25310">MGALYQIVLLNIVVYFASVMHTSSRSMPLDLTFGFTALPLNASNFKHHKPYNLPERQRYSFKNGVHKLWVYATDKPMSPHTKTNPRSEIRIEGLDYSSGVWQFEGQGFVPDGTSGVCVMQVFGAHPKRSTTLMLDVYDDSLTYYRHSVVVPNIRDQWFKLNVIHDVEASNVKIYVDGVHVYDAPGQGGRFHYFKFGVYAQDNPSCYMESRWKGIRVLRKSS</sequence>
<proteinExistence type="predicted"/>
<dbReference type="PANTHER" id="PTHR33681:SF4">
    <property type="entry name" value="OS12G0171100 PROTEIN"/>
    <property type="match status" value="1"/>
</dbReference>
<accession>A0A151TL97</accession>
<dbReference type="Gramene" id="C.cajan_23484.t">
    <property type="protein sequence ID" value="C.cajan_23484.t"/>
    <property type="gene ID" value="C.cajan_23484"/>
</dbReference>
<protein>
    <submittedName>
        <fullName evidence="2">Citrate-binding protein</fullName>
    </submittedName>
</protein>
<dbReference type="InterPro" id="IPR013320">
    <property type="entry name" value="ConA-like_dom_sf"/>
</dbReference>